<dbReference type="EMBL" id="QZKU01000071">
    <property type="protein sequence ID" value="RJP20990.1"/>
    <property type="molecule type" value="Genomic_DNA"/>
</dbReference>
<reference evidence="2 3" key="1">
    <citation type="journal article" date="2017" name="ISME J.">
        <title>Energy and carbon metabolisms in a deep terrestrial subsurface fluid microbial community.</title>
        <authorList>
            <person name="Momper L."/>
            <person name="Jungbluth S.P."/>
            <person name="Lee M.D."/>
            <person name="Amend J.P."/>
        </authorList>
    </citation>
    <scope>NUCLEOTIDE SEQUENCE [LARGE SCALE GENOMIC DNA]</scope>
    <source>
        <strain evidence="2">SURF_5</strain>
    </source>
</reference>
<evidence type="ECO:0000313" key="3">
    <source>
        <dbReference type="Proteomes" id="UP000265882"/>
    </source>
</evidence>
<dbReference type="PANTHER" id="PTHR42924:SF3">
    <property type="entry name" value="POLYMERASE_HISTIDINOL PHOSPHATASE N-TERMINAL DOMAIN-CONTAINING PROTEIN"/>
    <property type="match status" value="1"/>
</dbReference>
<dbReference type="GO" id="GO:0004534">
    <property type="term" value="F:5'-3' RNA exonuclease activity"/>
    <property type="evidence" value="ECO:0007669"/>
    <property type="project" value="TreeGrafter"/>
</dbReference>
<dbReference type="Proteomes" id="UP000265882">
    <property type="component" value="Unassembled WGS sequence"/>
</dbReference>
<feature type="domain" description="Polymerase/histidinol phosphatase N-terminal" evidence="1">
    <location>
        <begin position="3"/>
        <end position="69"/>
    </location>
</feature>
<name>A0A3A4NV60_ABYX5</name>
<proteinExistence type="predicted"/>
<evidence type="ECO:0000313" key="2">
    <source>
        <dbReference type="EMBL" id="RJP20990.1"/>
    </source>
</evidence>
<dbReference type="Pfam" id="PF13263">
    <property type="entry name" value="PHP_C"/>
    <property type="match status" value="1"/>
</dbReference>
<gene>
    <name evidence="2" type="ORF">C4520_10585</name>
</gene>
<dbReference type="AlphaFoldDB" id="A0A3A4NV60"/>
<dbReference type="Pfam" id="PF02811">
    <property type="entry name" value="PHP"/>
    <property type="match status" value="1"/>
</dbReference>
<dbReference type="InterPro" id="IPR003141">
    <property type="entry name" value="Pol/His_phosphatase_N"/>
</dbReference>
<comment type="caution">
    <text evidence="2">The sequence shown here is derived from an EMBL/GenBank/DDBJ whole genome shotgun (WGS) entry which is preliminary data.</text>
</comment>
<dbReference type="InterPro" id="IPR052018">
    <property type="entry name" value="PHP_domain"/>
</dbReference>
<dbReference type="InterPro" id="IPR016195">
    <property type="entry name" value="Pol/histidinol_Pase-like"/>
</dbReference>
<dbReference type="PANTHER" id="PTHR42924">
    <property type="entry name" value="EXONUCLEASE"/>
    <property type="match status" value="1"/>
</dbReference>
<dbReference type="Gene3D" id="3.20.20.140">
    <property type="entry name" value="Metal-dependent hydrolases"/>
    <property type="match status" value="1"/>
</dbReference>
<dbReference type="CDD" id="cd07432">
    <property type="entry name" value="PHP_HisPPase"/>
    <property type="match status" value="1"/>
</dbReference>
<dbReference type="NCBIfam" id="NF038032">
    <property type="entry name" value="CehA_McbA_metalo"/>
    <property type="match status" value="1"/>
</dbReference>
<organism evidence="2 3">
    <name type="scientific">Abyssobacteria bacterium (strain SURF_5)</name>
    <dbReference type="NCBI Taxonomy" id="2093360"/>
    <lineage>
        <taxon>Bacteria</taxon>
        <taxon>Pseudomonadati</taxon>
        <taxon>Candidatus Hydrogenedentota</taxon>
        <taxon>Candidatus Abyssobacteria</taxon>
    </lineage>
</organism>
<dbReference type="SMART" id="SM00481">
    <property type="entry name" value="POLIIIAc"/>
    <property type="match status" value="1"/>
</dbReference>
<evidence type="ECO:0000259" key="1">
    <source>
        <dbReference type="SMART" id="SM00481"/>
    </source>
</evidence>
<protein>
    <submittedName>
        <fullName evidence="2">PHP domain-containing protein</fullName>
    </submittedName>
</protein>
<sequence length="212" mass="23542">MIIDLHCHTVYSGDSNLEPEQLIETARRKGIEAVCITEHDSYLASEPAEEVAEKMRFPIFRGVEINTNWGHILAFGLRDDAWRENGYYTNIETVRIEIQKCGGILIPSHPFRVVGSASAQAHLFSMKFIAAVEVLNGENTPRENQLARSAWQKLGIPGTGGSDCHYVSKVGACATWFQNPVHSLEELIREIRSARVAPAYPARDGSYTVLTG</sequence>
<dbReference type="SUPFAM" id="SSF89550">
    <property type="entry name" value="PHP domain-like"/>
    <property type="match status" value="1"/>
</dbReference>
<dbReference type="GO" id="GO:0035312">
    <property type="term" value="F:5'-3' DNA exonuclease activity"/>
    <property type="evidence" value="ECO:0007669"/>
    <property type="project" value="TreeGrafter"/>
</dbReference>
<accession>A0A3A4NV60</accession>
<dbReference type="InterPro" id="IPR004013">
    <property type="entry name" value="PHP_dom"/>
</dbReference>